<evidence type="ECO:0000313" key="2">
    <source>
        <dbReference type="Proteomes" id="UP001152755"/>
    </source>
</evidence>
<dbReference type="AlphaFoldDB" id="A0A9X4RG92"/>
<evidence type="ECO:0000313" key="1">
    <source>
        <dbReference type="EMBL" id="MDG3017092.1"/>
    </source>
</evidence>
<dbReference type="EMBL" id="JANRHA010000023">
    <property type="protein sequence ID" value="MDG3017092.1"/>
    <property type="molecule type" value="Genomic_DNA"/>
</dbReference>
<organism evidence="1 2">
    <name type="scientific">Speluncibacter jeojiensis</name>
    <dbReference type="NCBI Taxonomy" id="2710754"/>
    <lineage>
        <taxon>Bacteria</taxon>
        <taxon>Bacillati</taxon>
        <taxon>Actinomycetota</taxon>
        <taxon>Actinomycetes</taxon>
        <taxon>Mycobacteriales</taxon>
        <taxon>Speluncibacteraceae</taxon>
        <taxon>Speluncibacter</taxon>
    </lineage>
</organism>
<gene>
    <name evidence="1" type="ORF">NVS88_21285</name>
</gene>
<proteinExistence type="predicted"/>
<reference evidence="1" key="1">
    <citation type="submission" date="2022-08" db="EMBL/GenBank/DDBJ databases">
        <title>Genome analysis of Corynebacteriales strain.</title>
        <authorList>
            <person name="Lee S.D."/>
        </authorList>
    </citation>
    <scope>NUCLEOTIDE SEQUENCE</scope>
    <source>
        <strain evidence="1">D3-21</strain>
    </source>
</reference>
<dbReference type="Proteomes" id="UP001152755">
    <property type="component" value="Unassembled WGS sequence"/>
</dbReference>
<protein>
    <submittedName>
        <fullName evidence="1">Uncharacterized protein</fullName>
    </submittedName>
</protein>
<keyword evidence="2" id="KW-1185">Reference proteome</keyword>
<name>A0A9X4RG92_9ACTN</name>
<dbReference type="RefSeq" id="WP_277830377.1">
    <property type="nucleotide sequence ID" value="NZ_JAAIVF010000001.1"/>
</dbReference>
<sequence length="174" mass="17453">MNRPLTAVITATMALVGVAAVAVVSYPLINQEVHPDNSGVRTAVVAAPAATLDAPPAATTATSALTSAATAGSDVDTNSPAFTQAVDKWALGPNAGSYFTAVSTVLPLNTSDQIENAAAAAILVCTMNAHGGSGQVDTQLVDTFTSNWHHPITLSDAAAINTDAQPICADQPGS</sequence>
<comment type="caution">
    <text evidence="1">The sequence shown here is derived from an EMBL/GenBank/DDBJ whole genome shotgun (WGS) entry which is preliminary data.</text>
</comment>
<accession>A0A9X4RG92</accession>